<dbReference type="RefSeq" id="WP_183266651.1">
    <property type="nucleotide sequence ID" value="NZ_JACHFJ010000008.1"/>
</dbReference>
<organism evidence="2 3">
    <name type="scientific">Acidocella aromatica</name>
    <dbReference type="NCBI Taxonomy" id="1303579"/>
    <lineage>
        <taxon>Bacteria</taxon>
        <taxon>Pseudomonadati</taxon>
        <taxon>Pseudomonadota</taxon>
        <taxon>Alphaproteobacteria</taxon>
        <taxon>Acetobacterales</taxon>
        <taxon>Acidocellaceae</taxon>
        <taxon>Acidocella</taxon>
    </lineage>
</organism>
<dbReference type="InterPro" id="IPR006531">
    <property type="entry name" value="Gp5/Vgr_OB"/>
</dbReference>
<dbReference type="Proteomes" id="UP000553706">
    <property type="component" value="Unassembled WGS sequence"/>
</dbReference>
<dbReference type="Pfam" id="PF04717">
    <property type="entry name" value="Phage_base_V"/>
    <property type="match status" value="1"/>
</dbReference>
<dbReference type="InterPro" id="IPR037026">
    <property type="entry name" value="Vgr_OB-fold_dom_sf"/>
</dbReference>
<feature type="domain" description="Gp5/Type VI secretion system Vgr protein OB-fold" evidence="1">
    <location>
        <begin position="25"/>
        <end position="93"/>
    </location>
</feature>
<name>A0A840VTU8_9PROT</name>
<evidence type="ECO:0000313" key="2">
    <source>
        <dbReference type="EMBL" id="MBB5373642.1"/>
    </source>
</evidence>
<proteinExistence type="predicted"/>
<dbReference type="Gene3D" id="2.40.50.230">
    <property type="entry name" value="Gp5 N-terminal domain"/>
    <property type="match status" value="1"/>
</dbReference>
<dbReference type="SUPFAM" id="SSF69255">
    <property type="entry name" value="gp5 N-terminal domain-like"/>
    <property type="match status" value="1"/>
</dbReference>
<evidence type="ECO:0000259" key="1">
    <source>
        <dbReference type="Pfam" id="PF04717"/>
    </source>
</evidence>
<gene>
    <name evidence="2" type="ORF">HNP71_001906</name>
</gene>
<dbReference type="AlphaFoldDB" id="A0A840VTU8"/>
<protein>
    <submittedName>
        <fullName evidence="2">Uncharacterized protein involved in type VI secretion and phage assembly</fullName>
    </submittedName>
</protein>
<comment type="caution">
    <text evidence="2">The sequence shown here is derived from an EMBL/GenBank/DDBJ whole genome shotgun (WGS) entry which is preliminary data.</text>
</comment>
<evidence type="ECO:0000313" key="3">
    <source>
        <dbReference type="Proteomes" id="UP000553706"/>
    </source>
</evidence>
<sequence length="181" mass="18921">MDQFWNMVKASAAGLDGQGGVARFGLVSSFDPNAYAVRVLIQPENVLTGWLPIVSPWVGAGWGMAAPLTPGAQVLVLAQEGDAEHGVVLGAVWSAVDTPMPAPAGEMWLRHQTGSFVKLLNDGTIGVQASMVKITGDLVVTGDISDQNGTQGTLATLRNTYDQHQHVDSKGGTTSVPSEIV</sequence>
<reference evidence="2 3" key="1">
    <citation type="submission" date="2020-08" db="EMBL/GenBank/DDBJ databases">
        <title>Genomic Encyclopedia of Type Strains, Phase IV (KMG-IV): sequencing the most valuable type-strain genomes for metagenomic binning, comparative biology and taxonomic classification.</title>
        <authorList>
            <person name="Goeker M."/>
        </authorList>
    </citation>
    <scope>NUCLEOTIDE SEQUENCE [LARGE SCALE GENOMIC DNA]</scope>
    <source>
        <strain evidence="2 3">DSM 27026</strain>
    </source>
</reference>
<keyword evidence="3" id="KW-1185">Reference proteome</keyword>
<dbReference type="EMBL" id="JACHFJ010000008">
    <property type="protein sequence ID" value="MBB5373642.1"/>
    <property type="molecule type" value="Genomic_DNA"/>
</dbReference>
<accession>A0A840VTU8</accession>